<comment type="caution">
    <text evidence="1">The sequence shown here is derived from an EMBL/GenBank/DDBJ whole genome shotgun (WGS) entry which is preliminary data.</text>
</comment>
<dbReference type="EMBL" id="AMZH03017719">
    <property type="protein sequence ID" value="RRT42609.1"/>
    <property type="molecule type" value="Genomic_DNA"/>
</dbReference>
<sequence>MYSGGDRDGNVVWHCQKPAAVVAIFVGEPLMGGNVGNLKCCAHPLHPWAVLNVIGGRCQACAGLSSYDIDEVLLLHIKCLL</sequence>
<organism evidence="1 2">
    <name type="scientific">Ensete ventricosum</name>
    <name type="common">Abyssinian banana</name>
    <name type="synonym">Musa ensete</name>
    <dbReference type="NCBI Taxonomy" id="4639"/>
    <lineage>
        <taxon>Eukaryota</taxon>
        <taxon>Viridiplantae</taxon>
        <taxon>Streptophyta</taxon>
        <taxon>Embryophyta</taxon>
        <taxon>Tracheophyta</taxon>
        <taxon>Spermatophyta</taxon>
        <taxon>Magnoliopsida</taxon>
        <taxon>Liliopsida</taxon>
        <taxon>Zingiberales</taxon>
        <taxon>Musaceae</taxon>
        <taxon>Ensete</taxon>
    </lineage>
</organism>
<dbReference type="Proteomes" id="UP000287651">
    <property type="component" value="Unassembled WGS sequence"/>
</dbReference>
<protein>
    <submittedName>
        <fullName evidence="1">Uncharacterized protein</fullName>
    </submittedName>
</protein>
<proteinExistence type="predicted"/>
<reference evidence="1 2" key="1">
    <citation type="journal article" date="2014" name="Agronomy (Basel)">
        <title>A Draft Genome Sequence for Ensete ventricosum, the Drought-Tolerant Tree Against Hunger.</title>
        <authorList>
            <person name="Harrison J."/>
            <person name="Moore K.A."/>
            <person name="Paszkiewicz K."/>
            <person name="Jones T."/>
            <person name="Grant M."/>
            <person name="Ambacheew D."/>
            <person name="Muzemil S."/>
            <person name="Studholme D.J."/>
        </authorList>
    </citation>
    <scope>NUCLEOTIDE SEQUENCE [LARGE SCALE GENOMIC DNA]</scope>
</reference>
<gene>
    <name evidence="1" type="ORF">B296_00049788</name>
</gene>
<name>A0A426XSZ7_ENSVE</name>
<accession>A0A426XSZ7</accession>
<evidence type="ECO:0000313" key="2">
    <source>
        <dbReference type="Proteomes" id="UP000287651"/>
    </source>
</evidence>
<dbReference type="AlphaFoldDB" id="A0A426XSZ7"/>
<evidence type="ECO:0000313" key="1">
    <source>
        <dbReference type="EMBL" id="RRT42609.1"/>
    </source>
</evidence>